<evidence type="ECO:0000256" key="2">
    <source>
        <dbReference type="ARBA" id="ARBA00005988"/>
    </source>
</evidence>
<dbReference type="PANTHER" id="PTHR11705">
    <property type="entry name" value="PROTEASE FAMILY M14 CARBOXYPEPTIDASE A,B"/>
    <property type="match status" value="1"/>
</dbReference>
<name>A0A366E6W2_9BACI</name>
<accession>A0A366E6W2</accession>
<dbReference type="SUPFAM" id="SSF53187">
    <property type="entry name" value="Zn-dependent exopeptidases"/>
    <property type="match status" value="1"/>
</dbReference>
<dbReference type="PROSITE" id="PS52035">
    <property type="entry name" value="PEPTIDASE_M14"/>
    <property type="match status" value="1"/>
</dbReference>
<dbReference type="GO" id="GO:0006508">
    <property type="term" value="P:proteolysis"/>
    <property type="evidence" value="ECO:0007669"/>
    <property type="project" value="UniProtKB-KW"/>
</dbReference>
<dbReference type="InterPro" id="IPR000834">
    <property type="entry name" value="Peptidase_M14"/>
</dbReference>
<evidence type="ECO:0000256" key="4">
    <source>
        <dbReference type="ARBA" id="ARBA00022801"/>
    </source>
</evidence>
<dbReference type="CDD" id="cd06229">
    <property type="entry name" value="M14_Endopeptidase_I"/>
    <property type="match status" value="1"/>
</dbReference>
<evidence type="ECO:0000256" key="5">
    <source>
        <dbReference type="ARBA" id="ARBA00022833"/>
    </source>
</evidence>
<keyword evidence="5" id="KW-0862">Zinc</keyword>
<keyword evidence="10" id="KW-1185">Reference proteome</keyword>
<dbReference type="InterPro" id="IPR034274">
    <property type="entry name" value="ENP1_M14_CPD"/>
</dbReference>
<dbReference type="GO" id="GO:0008270">
    <property type="term" value="F:zinc ion binding"/>
    <property type="evidence" value="ECO:0007669"/>
    <property type="project" value="InterPro"/>
</dbReference>
<keyword evidence="4" id="KW-0378">Hydrolase</keyword>
<dbReference type="Gene3D" id="3.40.630.10">
    <property type="entry name" value="Zn peptidases"/>
    <property type="match status" value="1"/>
</dbReference>
<evidence type="ECO:0000256" key="3">
    <source>
        <dbReference type="ARBA" id="ARBA00022670"/>
    </source>
</evidence>
<dbReference type="AlphaFoldDB" id="A0A366E6W2"/>
<protein>
    <submittedName>
        <fullName evidence="9">G-D-glutamyl-meso-diaminopimelate peptidase</fullName>
    </submittedName>
</protein>
<dbReference type="Proteomes" id="UP000252254">
    <property type="component" value="Unassembled WGS sequence"/>
</dbReference>
<dbReference type="GO" id="GO:0004181">
    <property type="term" value="F:metallocarboxypeptidase activity"/>
    <property type="evidence" value="ECO:0007669"/>
    <property type="project" value="InterPro"/>
</dbReference>
<dbReference type="STRING" id="200904.GCA_900168775_00894"/>
<organism evidence="9 10">
    <name type="scientific">Paraliobacillus ryukyuensis</name>
    <dbReference type="NCBI Taxonomy" id="200904"/>
    <lineage>
        <taxon>Bacteria</taxon>
        <taxon>Bacillati</taxon>
        <taxon>Bacillota</taxon>
        <taxon>Bacilli</taxon>
        <taxon>Bacillales</taxon>
        <taxon>Bacillaceae</taxon>
        <taxon>Paraliobacillus</taxon>
    </lineage>
</organism>
<comment type="caution">
    <text evidence="9">The sequence shown here is derived from an EMBL/GenBank/DDBJ whole genome shotgun (WGS) entry which is preliminary data.</text>
</comment>
<evidence type="ECO:0000313" key="10">
    <source>
        <dbReference type="Proteomes" id="UP000252254"/>
    </source>
</evidence>
<feature type="active site" description="Proton donor/acceptor" evidence="7">
    <location>
        <position position="270"/>
    </location>
</feature>
<dbReference type="EMBL" id="QNRI01000006">
    <property type="protein sequence ID" value="RBO98052.1"/>
    <property type="molecule type" value="Genomic_DNA"/>
</dbReference>
<sequence>MDKIICPKKQYTYEQLCQDSLALMDRYPTLIRVKTIGYSVDQRKILAIQLGTGIDNILLSGAHHAREWLTTPLLMDMMETYAHAAETRQSFRGFEVKTMLEQCCFWFIPMVNPDGVTLVQLGASQFEHQEDLLRWNNYSEDFTAWKANIRGVDLNRQYPVDWEAIKSDPGEPSLANFKGVTPLSEPESKAIYQFIQSKKIKIAAAYHSSGEEIFWKYKSSAAFAIKSEQIAMQLAELTGYKLIYPGDDPSGGGLTDWFISHYRQPSFTIEIAPYIGPNPVPLHHYDQIYQANKYVPFLLAVNRDAQD</sequence>
<keyword evidence="6" id="KW-0482">Metalloprotease</keyword>
<evidence type="ECO:0000256" key="6">
    <source>
        <dbReference type="ARBA" id="ARBA00023049"/>
    </source>
</evidence>
<dbReference type="RefSeq" id="WP_113868908.1">
    <property type="nucleotide sequence ID" value="NZ_BAABQN010000008.1"/>
</dbReference>
<feature type="domain" description="Peptidase M14" evidence="8">
    <location>
        <begin position="9"/>
        <end position="295"/>
    </location>
</feature>
<evidence type="ECO:0000256" key="7">
    <source>
        <dbReference type="PROSITE-ProRule" id="PRU01379"/>
    </source>
</evidence>
<gene>
    <name evidence="9" type="ORF">DES48_10673</name>
</gene>
<comment type="similarity">
    <text evidence="2 7">Belongs to the peptidase M14 family.</text>
</comment>
<evidence type="ECO:0000259" key="8">
    <source>
        <dbReference type="PROSITE" id="PS52035"/>
    </source>
</evidence>
<proteinExistence type="inferred from homology"/>
<evidence type="ECO:0000313" key="9">
    <source>
        <dbReference type="EMBL" id="RBO98052.1"/>
    </source>
</evidence>
<dbReference type="PANTHER" id="PTHR11705:SF143">
    <property type="entry name" value="SLL0236 PROTEIN"/>
    <property type="match status" value="1"/>
</dbReference>
<keyword evidence="3" id="KW-0645">Protease</keyword>
<dbReference type="SMART" id="SM00631">
    <property type="entry name" value="Zn_pept"/>
    <property type="match status" value="1"/>
</dbReference>
<dbReference type="Pfam" id="PF00246">
    <property type="entry name" value="Peptidase_M14"/>
    <property type="match status" value="1"/>
</dbReference>
<dbReference type="OrthoDB" id="9802862at2"/>
<reference evidence="9 10" key="1">
    <citation type="submission" date="2018-06" db="EMBL/GenBank/DDBJ databases">
        <title>Genomic Encyclopedia of Type Strains, Phase IV (KMG-IV): sequencing the most valuable type-strain genomes for metagenomic binning, comparative biology and taxonomic classification.</title>
        <authorList>
            <person name="Goeker M."/>
        </authorList>
    </citation>
    <scope>NUCLEOTIDE SEQUENCE [LARGE SCALE GENOMIC DNA]</scope>
    <source>
        <strain evidence="9 10">DSM 15140</strain>
    </source>
</reference>
<evidence type="ECO:0000256" key="1">
    <source>
        <dbReference type="ARBA" id="ARBA00001947"/>
    </source>
</evidence>
<comment type="cofactor">
    <cofactor evidence="1">
        <name>Zn(2+)</name>
        <dbReference type="ChEBI" id="CHEBI:29105"/>
    </cofactor>
</comment>
<dbReference type="GO" id="GO:0005615">
    <property type="term" value="C:extracellular space"/>
    <property type="evidence" value="ECO:0007669"/>
    <property type="project" value="TreeGrafter"/>
</dbReference>